<accession>A0A165NYL0</accession>
<evidence type="ECO:0000313" key="2">
    <source>
        <dbReference type="EMBL" id="KZW01399.1"/>
    </source>
</evidence>
<dbReference type="AlphaFoldDB" id="A0A165NYL0"/>
<gene>
    <name evidence="2" type="ORF">EXIGLDRAFT_77854</name>
</gene>
<dbReference type="Proteomes" id="UP000077266">
    <property type="component" value="Unassembled WGS sequence"/>
</dbReference>
<name>A0A165NYL0_EXIGL</name>
<feature type="region of interest" description="Disordered" evidence="1">
    <location>
        <begin position="112"/>
        <end position="142"/>
    </location>
</feature>
<keyword evidence="3" id="KW-1185">Reference proteome</keyword>
<sequence length="142" mass="15464">MCRCRRGRQFRLGEGSTGTGSKGRVPGTALLKLPTRTRWHTEGPPQTRDAVPFCRRQIKAGKTDRHGRGCGCRFPAGACHDGSLANTGTGIYWRGRGRAAGCPTVIRVEAARPPNRAPGQAKASRHTGRMKQTTLLFSKPKR</sequence>
<dbReference type="InParanoid" id="A0A165NYL0"/>
<protein>
    <submittedName>
        <fullName evidence="2">Uncharacterized protein</fullName>
    </submittedName>
</protein>
<evidence type="ECO:0000313" key="3">
    <source>
        <dbReference type="Proteomes" id="UP000077266"/>
    </source>
</evidence>
<dbReference type="EMBL" id="KV425894">
    <property type="protein sequence ID" value="KZW01399.1"/>
    <property type="molecule type" value="Genomic_DNA"/>
</dbReference>
<evidence type="ECO:0000256" key="1">
    <source>
        <dbReference type="SAM" id="MobiDB-lite"/>
    </source>
</evidence>
<proteinExistence type="predicted"/>
<organism evidence="2 3">
    <name type="scientific">Exidia glandulosa HHB12029</name>
    <dbReference type="NCBI Taxonomy" id="1314781"/>
    <lineage>
        <taxon>Eukaryota</taxon>
        <taxon>Fungi</taxon>
        <taxon>Dikarya</taxon>
        <taxon>Basidiomycota</taxon>
        <taxon>Agaricomycotina</taxon>
        <taxon>Agaricomycetes</taxon>
        <taxon>Auriculariales</taxon>
        <taxon>Exidiaceae</taxon>
        <taxon>Exidia</taxon>
    </lineage>
</organism>
<reference evidence="2 3" key="1">
    <citation type="journal article" date="2016" name="Mol. Biol. Evol.">
        <title>Comparative Genomics of Early-Diverging Mushroom-Forming Fungi Provides Insights into the Origins of Lignocellulose Decay Capabilities.</title>
        <authorList>
            <person name="Nagy L.G."/>
            <person name="Riley R."/>
            <person name="Tritt A."/>
            <person name="Adam C."/>
            <person name="Daum C."/>
            <person name="Floudas D."/>
            <person name="Sun H."/>
            <person name="Yadav J.S."/>
            <person name="Pangilinan J."/>
            <person name="Larsson K.H."/>
            <person name="Matsuura K."/>
            <person name="Barry K."/>
            <person name="Labutti K."/>
            <person name="Kuo R."/>
            <person name="Ohm R.A."/>
            <person name="Bhattacharya S.S."/>
            <person name="Shirouzu T."/>
            <person name="Yoshinaga Y."/>
            <person name="Martin F.M."/>
            <person name="Grigoriev I.V."/>
            <person name="Hibbett D.S."/>
        </authorList>
    </citation>
    <scope>NUCLEOTIDE SEQUENCE [LARGE SCALE GENOMIC DNA]</scope>
    <source>
        <strain evidence="2 3">HHB12029</strain>
    </source>
</reference>